<feature type="site" description="Transition state stabilizer" evidence="4">
    <location>
        <position position="150"/>
    </location>
</feature>
<gene>
    <name evidence="4" type="primary">pdxJ</name>
    <name evidence="6" type="ORF">DESAMIL20_822</name>
</gene>
<keyword evidence="2 4" id="KW-0808">Transferase</keyword>
<evidence type="ECO:0000256" key="2">
    <source>
        <dbReference type="ARBA" id="ARBA00022679"/>
    </source>
</evidence>
<evidence type="ECO:0000256" key="3">
    <source>
        <dbReference type="ARBA" id="ARBA00023096"/>
    </source>
</evidence>
<dbReference type="EMBL" id="MDSU01000018">
    <property type="protein sequence ID" value="OSS41269.1"/>
    <property type="molecule type" value="Genomic_DNA"/>
</dbReference>
<keyword evidence="3 4" id="KW-0664">Pyridoxine biosynthesis</keyword>
<comment type="caution">
    <text evidence="6">The sequence shown here is derived from an EMBL/GenBank/DDBJ whole genome shotgun (WGS) entry which is preliminary data.</text>
</comment>
<dbReference type="InterPro" id="IPR036130">
    <property type="entry name" value="Pyridoxine-5'_phos_synth"/>
</dbReference>
<dbReference type="Proteomes" id="UP000194141">
    <property type="component" value="Unassembled WGS sequence"/>
</dbReference>
<reference evidence="6 7" key="1">
    <citation type="journal article" date="2017" name="Front. Microbiol.">
        <title>Genome Sequence of Desulfurella amilsii Strain TR1 and Comparative Genomics of Desulfurellaceae Family.</title>
        <authorList>
            <person name="Florentino A.P."/>
            <person name="Stams A.J."/>
            <person name="Sanchez-Andrea I."/>
        </authorList>
    </citation>
    <scope>NUCLEOTIDE SEQUENCE [LARGE SCALE GENOMIC DNA]</scope>
    <source>
        <strain evidence="6 7">TR1</strain>
    </source>
</reference>
<dbReference type="GO" id="GO:0008615">
    <property type="term" value="P:pyridoxine biosynthetic process"/>
    <property type="evidence" value="ECO:0007669"/>
    <property type="project" value="UniProtKB-UniRule"/>
</dbReference>
<dbReference type="OrthoDB" id="9806590at2"/>
<evidence type="ECO:0000313" key="6">
    <source>
        <dbReference type="EMBL" id="OSS41269.1"/>
    </source>
</evidence>
<feature type="binding site" evidence="4">
    <location>
        <position position="99"/>
    </location>
    <ligand>
        <name>1-deoxy-D-xylulose 5-phosphate</name>
        <dbReference type="ChEBI" id="CHEBI:57792"/>
    </ligand>
</feature>
<sequence>MRLGVNIDHIATLRQARLGIEPEPLYAAFIAQEALADNITMHLREDRRHIQESDVIAVVSSLKIPLNLEMSIADDIVQFALEVKPHQSTLVPEKRKELTTEGGLDVVTNFEKLKEVIDKLHSKDIFVSLFIDPDKKQIEAAKKLNVDSIEMHTGEYANAPISQKAKFANIIADVAALAKSLGLNVHAGHGLNYQNVSPIAKIKEIEELNIGHSIISRAVFCGLKEAILQMKQIIEKARWSV</sequence>
<dbReference type="PANTHER" id="PTHR30456:SF0">
    <property type="entry name" value="PYRIDOXINE 5'-PHOSPHATE SYNTHASE"/>
    <property type="match status" value="1"/>
</dbReference>
<evidence type="ECO:0000313" key="7">
    <source>
        <dbReference type="Proteomes" id="UP000194141"/>
    </source>
</evidence>
<protein>
    <recommendedName>
        <fullName evidence="4 5">Pyridoxine 5'-phosphate synthase</fullName>
        <shortName evidence="4">PNP synthase</shortName>
        <ecNumber evidence="4 5">2.6.99.2</ecNumber>
    </recommendedName>
</protein>
<proteinExistence type="inferred from homology"/>
<feature type="binding site" evidence="4">
    <location>
        <position position="44"/>
    </location>
    <ligand>
        <name>1-deoxy-D-xylulose 5-phosphate</name>
        <dbReference type="ChEBI" id="CHEBI:57792"/>
    </ligand>
</feature>
<comment type="subcellular location">
    <subcellularLocation>
        <location evidence="4">Cytoplasm</location>
    </subcellularLocation>
</comment>
<comment type="subunit">
    <text evidence="4">Homooctamer; tetramer of dimers.</text>
</comment>
<comment type="pathway">
    <text evidence="4">Cofactor biosynthesis; pyridoxine 5'-phosphate biosynthesis; pyridoxine 5'-phosphate from D-erythrose 4-phosphate: step 5/5.</text>
</comment>
<dbReference type="NCBIfam" id="NF003627">
    <property type="entry name" value="PRK05265.1-5"/>
    <property type="match status" value="1"/>
</dbReference>
<comment type="function">
    <text evidence="4">Catalyzes the complicated ring closure reaction between the two acyclic compounds 1-deoxy-D-xylulose-5-phosphate (DXP) and 3-amino-2-oxopropyl phosphate (1-amino-acetone-3-phosphate or AAP) to form pyridoxine 5'-phosphate (PNP) and inorganic phosphate.</text>
</comment>
<dbReference type="STRING" id="1562698.DESAMIL20_822"/>
<dbReference type="UniPathway" id="UPA00244">
    <property type="reaction ID" value="UER00313"/>
</dbReference>
<feature type="binding site" evidence="4">
    <location>
        <position position="6"/>
    </location>
    <ligand>
        <name>3-amino-2-oxopropyl phosphate</name>
        <dbReference type="ChEBI" id="CHEBI:57279"/>
    </ligand>
</feature>
<name>A0A1X4XUQ7_9BACT</name>
<dbReference type="CDD" id="cd00003">
    <property type="entry name" value="PNPsynthase"/>
    <property type="match status" value="1"/>
</dbReference>
<evidence type="ECO:0000256" key="5">
    <source>
        <dbReference type="NCBIfam" id="TIGR00559"/>
    </source>
</evidence>
<dbReference type="Pfam" id="PF03740">
    <property type="entry name" value="PdxJ"/>
    <property type="match status" value="1"/>
</dbReference>
<dbReference type="RefSeq" id="WP_086033542.1">
    <property type="nucleotide sequence ID" value="NZ_MDSU01000018.1"/>
</dbReference>
<keyword evidence="1 4" id="KW-0963">Cytoplasm</keyword>
<dbReference type="PANTHER" id="PTHR30456">
    <property type="entry name" value="PYRIDOXINE 5'-PHOSPHATE SYNTHASE"/>
    <property type="match status" value="1"/>
</dbReference>
<dbReference type="EC" id="2.6.99.2" evidence="4 5"/>
<feature type="binding site" evidence="4">
    <location>
        <position position="49"/>
    </location>
    <ligand>
        <name>1-deoxy-D-xylulose 5-phosphate</name>
        <dbReference type="ChEBI" id="CHEBI:57792"/>
    </ligand>
</feature>
<evidence type="ECO:0000256" key="1">
    <source>
        <dbReference type="ARBA" id="ARBA00022490"/>
    </source>
</evidence>
<dbReference type="GO" id="GO:0005829">
    <property type="term" value="C:cytosol"/>
    <property type="evidence" value="ECO:0007669"/>
    <property type="project" value="TreeGrafter"/>
</dbReference>
<dbReference type="NCBIfam" id="TIGR00559">
    <property type="entry name" value="pdxJ"/>
    <property type="match status" value="1"/>
</dbReference>
<accession>A0A1X4XUQ7</accession>
<organism evidence="6 7">
    <name type="scientific">Desulfurella amilsii</name>
    <dbReference type="NCBI Taxonomy" id="1562698"/>
    <lineage>
        <taxon>Bacteria</taxon>
        <taxon>Pseudomonadati</taxon>
        <taxon>Campylobacterota</taxon>
        <taxon>Desulfurellia</taxon>
        <taxon>Desulfurellales</taxon>
        <taxon>Desulfurellaceae</taxon>
        <taxon>Desulfurella</taxon>
    </lineage>
</organism>
<feature type="active site" description="Proton donor" evidence="4">
    <location>
        <position position="189"/>
    </location>
</feature>
<keyword evidence="7" id="KW-1185">Reference proteome</keyword>
<dbReference type="InterPro" id="IPR013785">
    <property type="entry name" value="Aldolase_TIM"/>
</dbReference>
<dbReference type="AlphaFoldDB" id="A0A1X4XUQ7"/>
<dbReference type="Gene3D" id="3.20.20.70">
    <property type="entry name" value="Aldolase class I"/>
    <property type="match status" value="1"/>
</dbReference>
<comment type="similarity">
    <text evidence="4">Belongs to the PNP synthase family.</text>
</comment>
<dbReference type="NCBIfam" id="NF003625">
    <property type="entry name" value="PRK05265.1-3"/>
    <property type="match status" value="1"/>
</dbReference>
<evidence type="ECO:0000256" key="4">
    <source>
        <dbReference type="HAMAP-Rule" id="MF_00279"/>
    </source>
</evidence>
<dbReference type="HAMAP" id="MF_00279">
    <property type="entry name" value="PdxJ"/>
    <property type="match status" value="1"/>
</dbReference>
<feature type="binding site" evidence="4">
    <location>
        <begin position="8"/>
        <end position="9"/>
    </location>
    <ligand>
        <name>1-deoxy-D-xylulose 5-phosphate</name>
        <dbReference type="ChEBI" id="CHEBI:57792"/>
    </ligand>
</feature>
<feature type="active site" description="Proton acceptor" evidence="4">
    <location>
        <position position="42"/>
    </location>
</feature>
<feature type="binding site" evidence="4">
    <location>
        <begin position="211"/>
        <end position="212"/>
    </location>
    <ligand>
        <name>3-amino-2-oxopropyl phosphate</name>
        <dbReference type="ChEBI" id="CHEBI:57279"/>
    </ligand>
</feature>
<feature type="binding site" evidence="4">
    <location>
        <position position="190"/>
    </location>
    <ligand>
        <name>3-amino-2-oxopropyl phosphate</name>
        <dbReference type="ChEBI" id="CHEBI:57279"/>
    </ligand>
</feature>
<feature type="binding site" evidence="4">
    <location>
        <position position="17"/>
    </location>
    <ligand>
        <name>3-amino-2-oxopropyl phosphate</name>
        <dbReference type="ChEBI" id="CHEBI:57279"/>
    </ligand>
</feature>
<comment type="catalytic activity">
    <reaction evidence="4">
        <text>3-amino-2-oxopropyl phosphate + 1-deoxy-D-xylulose 5-phosphate = pyridoxine 5'-phosphate + phosphate + 2 H2O + H(+)</text>
        <dbReference type="Rhea" id="RHEA:15265"/>
        <dbReference type="ChEBI" id="CHEBI:15377"/>
        <dbReference type="ChEBI" id="CHEBI:15378"/>
        <dbReference type="ChEBI" id="CHEBI:43474"/>
        <dbReference type="ChEBI" id="CHEBI:57279"/>
        <dbReference type="ChEBI" id="CHEBI:57792"/>
        <dbReference type="ChEBI" id="CHEBI:58589"/>
        <dbReference type="EC" id="2.6.99.2"/>
    </reaction>
</comment>
<dbReference type="GO" id="GO:0033856">
    <property type="term" value="F:pyridoxine 5'-phosphate synthase activity"/>
    <property type="evidence" value="ECO:0007669"/>
    <property type="project" value="UniProtKB-UniRule"/>
</dbReference>
<feature type="active site" description="Proton acceptor" evidence="4">
    <location>
        <position position="69"/>
    </location>
</feature>
<dbReference type="SUPFAM" id="SSF63892">
    <property type="entry name" value="Pyridoxine 5'-phosphate synthase"/>
    <property type="match status" value="1"/>
</dbReference>
<dbReference type="InterPro" id="IPR004569">
    <property type="entry name" value="PyrdxlP_synth_PdxJ"/>
</dbReference>